<accession>A0AAU7CK87</accession>
<keyword evidence="1" id="KW-0121">Carboxypeptidase</keyword>
<dbReference type="AlphaFoldDB" id="A0AAU7CK87"/>
<keyword evidence="1" id="KW-0645">Protease</keyword>
<dbReference type="RefSeq" id="WP_406698259.1">
    <property type="nucleotide sequence ID" value="NZ_CP155447.1"/>
</dbReference>
<organism evidence="1">
    <name type="scientific">Singulisphaera sp. Ch08</name>
    <dbReference type="NCBI Taxonomy" id="3120278"/>
    <lineage>
        <taxon>Bacteria</taxon>
        <taxon>Pseudomonadati</taxon>
        <taxon>Planctomycetota</taxon>
        <taxon>Planctomycetia</taxon>
        <taxon>Isosphaerales</taxon>
        <taxon>Isosphaeraceae</taxon>
        <taxon>Singulisphaera</taxon>
    </lineage>
</organism>
<keyword evidence="1" id="KW-0378">Hydrolase</keyword>
<name>A0AAU7CK87_9BACT</name>
<dbReference type="GO" id="GO:0004180">
    <property type="term" value="F:carboxypeptidase activity"/>
    <property type="evidence" value="ECO:0007669"/>
    <property type="project" value="UniProtKB-KW"/>
</dbReference>
<dbReference type="EMBL" id="CP155447">
    <property type="protein sequence ID" value="XBH05439.1"/>
    <property type="molecule type" value="Genomic_DNA"/>
</dbReference>
<dbReference type="PROSITE" id="PS51257">
    <property type="entry name" value="PROKAR_LIPOPROTEIN"/>
    <property type="match status" value="1"/>
</dbReference>
<proteinExistence type="predicted"/>
<reference evidence="1" key="1">
    <citation type="submission" date="2024-05" db="EMBL/GenBank/DDBJ databases">
        <title>Planctomycetes of the genus Singulisphaera possess chitinolytic capabilities.</title>
        <authorList>
            <person name="Ivanova A."/>
        </authorList>
    </citation>
    <scope>NUCLEOTIDE SEQUENCE</scope>
    <source>
        <strain evidence="1">Ch08T</strain>
    </source>
</reference>
<evidence type="ECO:0000313" key="1">
    <source>
        <dbReference type="EMBL" id="XBH05439.1"/>
    </source>
</evidence>
<gene>
    <name evidence="1" type="ORF">V5E97_05320</name>
</gene>
<protein>
    <submittedName>
        <fullName evidence="1">Carboxypeptidase-like regulatory domain-containing protein</fullName>
    </submittedName>
</protein>
<sequence>MTMIRWAAPLALLGMIGCNSDPDSAIKLVPVKGTVTLDGKPMANAMISFIPEVANNPSTAGGDTTGPDGNYLAQYRNRTGLAPGKYKVTIVPGLSEGSEGSIPEELRNDPFMAAEGARVAAASRASVKKKVEIKGEFDAEVTGTDSPLNFEVKTASATVKSK</sequence>